<accession>A0ABV8L0L1</accession>
<keyword evidence="1" id="KW-1133">Transmembrane helix</keyword>
<reference evidence="3" key="1">
    <citation type="journal article" date="2019" name="Int. J. Syst. Evol. Microbiol.">
        <title>The Global Catalogue of Microorganisms (GCM) 10K type strain sequencing project: providing services to taxonomists for standard genome sequencing and annotation.</title>
        <authorList>
            <consortium name="The Broad Institute Genomics Platform"/>
            <consortium name="The Broad Institute Genome Sequencing Center for Infectious Disease"/>
            <person name="Wu L."/>
            <person name="Ma J."/>
        </authorList>
    </citation>
    <scope>NUCLEOTIDE SEQUENCE [LARGE SCALE GENOMIC DNA]</scope>
    <source>
        <strain evidence="3">CGMCC 4.7204</strain>
    </source>
</reference>
<dbReference type="RefSeq" id="WP_378544333.1">
    <property type="nucleotide sequence ID" value="NZ_JBHSBA010000003.1"/>
</dbReference>
<gene>
    <name evidence="2" type="ORF">ACFOW8_01675</name>
</gene>
<keyword evidence="3" id="KW-1185">Reference proteome</keyword>
<dbReference type="Proteomes" id="UP001595767">
    <property type="component" value="Unassembled WGS sequence"/>
</dbReference>
<feature type="transmembrane region" description="Helical" evidence="1">
    <location>
        <begin position="64"/>
        <end position="97"/>
    </location>
</feature>
<evidence type="ECO:0000313" key="3">
    <source>
        <dbReference type="Proteomes" id="UP001595767"/>
    </source>
</evidence>
<name>A0ABV8L0L1_9NOCA</name>
<sequence length="103" mass="10275">MNAPPPGYPGYLPPKDHPQTNTVLILGILGLAFCGVCAPFAWLKGRSVLAEIDAAQGLIGGRSSVYAGYVLGIVGTVVLGASLLIGVGGLVLLMIAGAAQSSA</sequence>
<proteinExistence type="predicted"/>
<evidence type="ECO:0000313" key="2">
    <source>
        <dbReference type="EMBL" id="MFC4123633.1"/>
    </source>
</evidence>
<comment type="caution">
    <text evidence="2">The sequence shown here is derived from an EMBL/GenBank/DDBJ whole genome shotgun (WGS) entry which is preliminary data.</text>
</comment>
<organism evidence="2 3">
    <name type="scientific">Nocardia rhizosphaerae</name>
    <dbReference type="NCBI Taxonomy" id="1691571"/>
    <lineage>
        <taxon>Bacteria</taxon>
        <taxon>Bacillati</taxon>
        <taxon>Actinomycetota</taxon>
        <taxon>Actinomycetes</taxon>
        <taxon>Mycobacteriales</taxon>
        <taxon>Nocardiaceae</taxon>
        <taxon>Nocardia</taxon>
    </lineage>
</organism>
<keyword evidence="1" id="KW-0472">Membrane</keyword>
<keyword evidence="1" id="KW-0812">Transmembrane</keyword>
<protein>
    <submittedName>
        <fullName evidence="2">DUF4190 domain-containing protein</fullName>
    </submittedName>
</protein>
<evidence type="ECO:0000256" key="1">
    <source>
        <dbReference type="SAM" id="Phobius"/>
    </source>
</evidence>
<feature type="transmembrane region" description="Helical" evidence="1">
    <location>
        <begin position="20"/>
        <end position="43"/>
    </location>
</feature>
<dbReference type="EMBL" id="JBHSBA010000003">
    <property type="protein sequence ID" value="MFC4123633.1"/>
    <property type="molecule type" value="Genomic_DNA"/>
</dbReference>